<dbReference type="OrthoDB" id="206201at2759"/>
<dbReference type="InterPro" id="IPR003137">
    <property type="entry name" value="PA_domain"/>
</dbReference>
<dbReference type="CDD" id="cd02120">
    <property type="entry name" value="PA_subtilisin_like"/>
    <property type="match status" value="1"/>
</dbReference>
<dbReference type="Gene3D" id="3.50.30.30">
    <property type="match status" value="1"/>
</dbReference>
<evidence type="ECO:0000259" key="3">
    <source>
        <dbReference type="Pfam" id="PF02225"/>
    </source>
</evidence>
<feature type="domain" description="PA" evidence="3">
    <location>
        <begin position="46"/>
        <end position="119"/>
    </location>
</feature>
<comment type="similarity">
    <text evidence="1">Belongs to the peptidase S8 family.</text>
</comment>
<sequence length="159" mass="17410">MEKGIFVSCAVGNSGSKSYTMKNGKSLYPEDLLISRVSLYYGHDNTSKNCKKNSLNSNDVSKKIVFCALNNKTDVYDQATEVYRAGAIGAISVTDSAKPLFLNVFQIPFVGISPTDGETVEEYLKKNIRSNSRYQVPSYGIGSKTSTRSEARYISCLGS</sequence>
<accession>A0A7J6WAV2</accession>
<evidence type="ECO:0000313" key="4">
    <source>
        <dbReference type="EMBL" id="KAF5194087.1"/>
    </source>
</evidence>
<evidence type="ECO:0000256" key="2">
    <source>
        <dbReference type="ARBA" id="ARBA00022729"/>
    </source>
</evidence>
<reference evidence="4 5" key="1">
    <citation type="submission" date="2020-06" db="EMBL/GenBank/DDBJ databases">
        <title>Transcriptomic and genomic resources for Thalictrum thalictroides and T. hernandezii: Facilitating candidate gene discovery in an emerging model plant lineage.</title>
        <authorList>
            <person name="Arias T."/>
            <person name="Riano-Pachon D.M."/>
            <person name="Di Stilio V.S."/>
        </authorList>
    </citation>
    <scope>NUCLEOTIDE SEQUENCE [LARGE SCALE GENOMIC DNA]</scope>
    <source>
        <strain evidence="5">cv. WT478/WT964</strain>
        <tissue evidence="4">Leaves</tissue>
    </source>
</reference>
<dbReference type="PANTHER" id="PTHR10795">
    <property type="entry name" value="PROPROTEIN CONVERTASE SUBTILISIN/KEXIN"/>
    <property type="match status" value="1"/>
</dbReference>
<dbReference type="EMBL" id="JABWDY010019183">
    <property type="protein sequence ID" value="KAF5194087.1"/>
    <property type="molecule type" value="Genomic_DNA"/>
</dbReference>
<gene>
    <name evidence="4" type="ORF">FRX31_016327</name>
</gene>
<dbReference type="Proteomes" id="UP000554482">
    <property type="component" value="Unassembled WGS sequence"/>
</dbReference>
<dbReference type="InterPro" id="IPR045051">
    <property type="entry name" value="SBT"/>
</dbReference>
<keyword evidence="2" id="KW-0732">Signal</keyword>
<dbReference type="Pfam" id="PF02225">
    <property type="entry name" value="PA"/>
    <property type="match status" value="1"/>
</dbReference>
<evidence type="ECO:0000256" key="1">
    <source>
        <dbReference type="ARBA" id="ARBA00011073"/>
    </source>
</evidence>
<organism evidence="4 5">
    <name type="scientific">Thalictrum thalictroides</name>
    <name type="common">Rue-anemone</name>
    <name type="synonym">Anemone thalictroides</name>
    <dbReference type="NCBI Taxonomy" id="46969"/>
    <lineage>
        <taxon>Eukaryota</taxon>
        <taxon>Viridiplantae</taxon>
        <taxon>Streptophyta</taxon>
        <taxon>Embryophyta</taxon>
        <taxon>Tracheophyta</taxon>
        <taxon>Spermatophyta</taxon>
        <taxon>Magnoliopsida</taxon>
        <taxon>Ranunculales</taxon>
        <taxon>Ranunculaceae</taxon>
        <taxon>Thalictroideae</taxon>
        <taxon>Thalictrum</taxon>
    </lineage>
</organism>
<protein>
    <recommendedName>
        <fullName evidence="3">PA domain-containing protein</fullName>
    </recommendedName>
</protein>
<comment type="caution">
    <text evidence="4">The sequence shown here is derived from an EMBL/GenBank/DDBJ whole genome shotgun (WGS) entry which is preliminary data.</text>
</comment>
<dbReference type="AlphaFoldDB" id="A0A7J6WAV2"/>
<evidence type="ECO:0000313" key="5">
    <source>
        <dbReference type="Proteomes" id="UP000554482"/>
    </source>
</evidence>
<name>A0A7J6WAV2_THATH</name>
<proteinExistence type="inferred from homology"/>
<keyword evidence="5" id="KW-1185">Reference proteome</keyword>